<organism evidence="2 3">
    <name type="scientific">Rhizoctonia solani</name>
    <dbReference type="NCBI Taxonomy" id="456999"/>
    <lineage>
        <taxon>Eukaryota</taxon>
        <taxon>Fungi</taxon>
        <taxon>Dikarya</taxon>
        <taxon>Basidiomycota</taxon>
        <taxon>Agaricomycotina</taxon>
        <taxon>Agaricomycetes</taxon>
        <taxon>Cantharellales</taxon>
        <taxon>Ceratobasidiaceae</taxon>
        <taxon>Rhizoctonia</taxon>
    </lineage>
</organism>
<feature type="domain" description="G" evidence="1">
    <location>
        <begin position="17"/>
        <end position="72"/>
    </location>
</feature>
<gene>
    <name evidence="2" type="ORF">RDB_LOCUS27483</name>
</gene>
<dbReference type="Gene3D" id="3.40.50.300">
    <property type="entry name" value="P-loop containing nucleotide triphosphate hydrolases"/>
    <property type="match status" value="1"/>
</dbReference>
<dbReference type="InterPro" id="IPR027417">
    <property type="entry name" value="P-loop_NTPase"/>
</dbReference>
<sequence length="589" mass="66442">MELESMKSSYQSSIYLLVLGRSGSGKSYHIDNAFCKKRSKTHYSYPKTTIAVSKPVFISGHKFRFIDTPGFDNPRMSDAEALAEIGDYFLHPGREGLRISGILYIHQAGDAVQSRALARVFAVLSAAFFDSVGLSRLTILVACDNLRAADPTAIEELHHPSSVFSIFTREGARIEGFNPERNGFQEVLKAAYLSKRPISLPIQQFPRMSRPEFVSHMEDLLGCYEIDALQSRLASQEKRLNDSFDAQMQTLNSDLQEKDDQLGRYHTTRQQNGDRLATQDKIIAILNQKLLQSHQEYSSLRSQLQLQENVEQSELVQELQDLNRRIDDIGRSFSEYLTDKYVLAVFGKDLGETTALDARNLSELKLLLGHVDGKPSLIASAKGEGMDVEGFLDFSIRSLLCAMLFGRVFWPFHPSIPLDQSKMLHQVYKDIRGREPQAVAGKWRSNTFKSIYIPPSADATETTIGEIITDFLNTRLNRLIVHFFGQIDNPLEPHHLDRLRELIKVAWEWNTKLKGDVIMLGDFRLVAYRAGFHPAYMEEFESDATKPQAKYVLGTLALALISQRAVGRGQPPEETVVCKALVATENLYA</sequence>
<dbReference type="AlphaFoldDB" id="A0A8H2XRR1"/>
<dbReference type="Pfam" id="PF01926">
    <property type="entry name" value="MMR_HSR1"/>
    <property type="match status" value="1"/>
</dbReference>
<accession>A0A8H2XRR1</accession>
<dbReference type="CDD" id="cd00882">
    <property type="entry name" value="Ras_like_GTPase"/>
    <property type="match status" value="1"/>
</dbReference>
<protein>
    <recommendedName>
        <fullName evidence="1">G domain-containing protein</fullName>
    </recommendedName>
</protein>
<comment type="caution">
    <text evidence="2">The sequence shown here is derived from an EMBL/GenBank/DDBJ whole genome shotgun (WGS) entry which is preliminary data.</text>
</comment>
<dbReference type="InterPro" id="IPR006073">
    <property type="entry name" value="GTP-bd"/>
</dbReference>
<reference evidence="2" key="1">
    <citation type="submission" date="2021-01" db="EMBL/GenBank/DDBJ databases">
        <authorList>
            <person name="Kaushik A."/>
        </authorList>
    </citation>
    <scope>NUCLEOTIDE SEQUENCE</scope>
    <source>
        <strain evidence="2">AG6-10EEA</strain>
    </source>
</reference>
<name>A0A8H2XRR1_9AGAM</name>
<proteinExistence type="predicted"/>
<dbReference type="Proteomes" id="UP000663853">
    <property type="component" value="Unassembled WGS sequence"/>
</dbReference>
<evidence type="ECO:0000259" key="1">
    <source>
        <dbReference type="Pfam" id="PF01926"/>
    </source>
</evidence>
<dbReference type="SUPFAM" id="SSF52540">
    <property type="entry name" value="P-loop containing nucleoside triphosphate hydrolases"/>
    <property type="match status" value="1"/>
</dbReference>
<dbReference type="EMBL" id="CAJMXA010000513">
    <property type="protein sequence ID" value="CAE6433796.1"/>
    <property type="molecule type" value="Genomic_DNA"/>
</dbReference>
<evidence type="ECO:0000313" key="3">
    <source>
        <dbReference type="Proteomes" id="UP000663853"/>
    </source>
</evidence>
<dbReference type="GO" id="GO:0005525">
    <property type="term" value="F:GTP binding"/>
    <property type="evidence" value="ECO:0007669"/>
    <property type="project" value="InterPro"/>
</dbReference>
<evidence type="ECO:0000313" key="2">
    <source>
        <dbReference type="EMBL" id="CAE6433796.1"/>
    </source>
</evidence>